<name>A0ACB9GCN9_CICIN</name>
<dbReference type="Proteomes" id="UP001055811">
    <property type="component" value="Linkage Group LG02"/>
</dbReference>
<evidence type="ECO:0000313" key="2">
    <source>
        <dbReference type="Proteomes" id="UP001055811"/>
    </source>
</evidence>
<sequence>MATTCRLRWPEVGILGTLQQKSMLEGNPFSINSLSLFNIPKLVELYREITNEWQYVFFREGTSKLSFCCMFGIKLLLEFGLI</sequence>
<dbReference type="EMBL" id="CM042010">
    <property type="protein sequence ID" value="KAI3780761.1"/>
    <property type="molecule type" value="Genomic_DNA"/>
</dbReference>
<reference evidence="1 2" key="2">
    <citation type="journal article" date="2022" name="Mol. Ecol. Resour.">
        <title>The genomes of chicory, endive, great burdock and yacon provide insights into Asteraceae paleo-polyploidization history and plant inulin production.</title>
        <authorList>
            <person name="Fan W."/>
            <person name="Wang S."/>
            <person name="Wang H."/>
            <person name="Wang A."/>
            <person name="Jiang F."/>
            <person name="Liu H."/>
            <person name="Zhao H."/>
            <person name="Xu D."/>
            <person name="Zhang Y."/>
        </authorList>
    </citation>
    <scope>NUCLEOTIDE SEQUENCE [LARGE SCALE GENOMIC DNA]</scope>
    <source>
        <strain evidence="2">cv. Punajuju</strain>
        <tissue evidence="1">Leaves</tissue>
    </source>
</reference>
<reference evidence="2" key="1">
    <citation type="journal article" date="2022" name="Mol. Ecol. Resour.">
        <title>The genomes of chicory, endive, great burdock and yacon provide insights into Asteraceae palaeo-polyploidization history and plant inulin production.</title>
        <authorList>
            <person name="Fan W."/>
            <person name="Wang S."/>
            <person name="Wang H."/>
            <person name="Wang A."/>
            <person name="Jiang F."/>
            <person name="Liu H."/>
            <person name="Zhao H."/>
            <person name="Xu D."/>
            <person name="Zhang Y."/>
        </authorList>
    </citation>
    <scope>NUCLEOTIDE SEQUENCE [LARGE SCALE GENOMIC DNA]</scope>
    <source>
        <strain evidence="2">cv. Punajuju</strain>
    </source>
</reference>
<organism evidence="1 2">
    <name type="scientific">Cichorium intybus</name>
    <name type="common">Chicory</name>
    <dbReference type="NCBI Taxonomy" id="13427"/>
    <lineage>
        <taxon>Eukaryota</taxon>
        <taxon>Viridiplantae</taxon>
        <taxon>Streptophyta</taxon>
        <taxon>Embryophyta</taxon>
        <taxon>Tracheophyta</taxon>
        <taxon>Spermatophyta</taxon>
        <taxon>Magnoliopsida</taxon>
        <taxon>eudicotyledons</taxon>
        <taxon>Gunneridae</taxon>
        <taxon>Pentapetalae</taxon>
        <taxon>asterids</taxon>
        <taxon>campanulids</taxon>
        <taxon>Asterales</taxon>
        <taxon>Asteraceae</taxon>
        <taxon>Cichorioideae</taxon>
        <taxon>Cichorieae</taxon>
        <taxon>Cichoriinae</taxon>
        <taxon>Cichorium</taxon>
    </lineage>
</organism>
<keyword evidence="2" id="KW-1185">Reference proteome</keyword>
<evidence type="ECO:0000313" key="1">
    <source>
        <dbReference type="EMBL" id="KAI3780761.1"/>
    </source>
</evidence>
<gene>
    <name evidence="1" type="ORF">L2E82_10751</name>
</gene>
<accession>A0ACB9GCN9</accession>
<comment type="caution">
    <text evidence="1">The sequence shown here is derived from an EMBL/GenBank/DDBJ whole genome shotgun (WGS) entry which is preliminary data.</text>
</comment>
<proteinExistence type="predicted"/>
<protein>
    <submittedName>
        <fullName evidence="1">Uncharacterized protein</fullName>
    </submittedName>
</protein>